<accession>A0A803SNK1</accession>
<evidence type="ECO:0000256" key="5">
    <source>
        <dbReference type="ARBA" id="ARBA00022792"/>
    </source>
</evidence>
<keyword evidence="5" id="KW-0999">Mitochondrion inner membrane</keyword>
<evidence type="ECO:0000256" key="6">
    <source>
        <dbReference type="ARBA" id="ARBA00023128"/>
    </source>
</evidence>
<dbReference type="Pfam" id="PF02936">
    <property type="entry name" value="COX4"/>
    <property type="match status" value="1"/>
</dbReference>
<dbReference type="PANTHER" id="PTHR10707:SF12">
    <property type="entry name" value="CYTOCHROME C OXIDASE SUBUNIT 4 ISOFORM 1, MITOCHONDRIAL"/>
    <property type="match status" value="1"/>
</dbReference>
<dbReference type="PANTHER" id="PTHR10707">
    <property type="entry name" value="CYTOCHROME C OXIDASE SUBUNIT IV"/>
    <property type="match status" value="1"/>
</dbReference>
<dbReference type="InterPro" id="IPR036639">
    <property type="entry name" value="Cyt_c_oxidase_su4_sf"/>
</dbReference>
<dbReference type="GeneTree" id="ENSGT00940000167817"/>
<reference evidence="9" key="2">
    <citation type="submission" date="2025-08" db="UniProtKB">
        <authorList>
            <consortium name="Ensembl"/>
        </authorList>
    </citation>
    <scope>IDENTIFICATION</scope>
</reference>
<evidence type="ECO:0000313" key="10">
    <source>
        <dbReference type="Proteomes" id="UP000001646"/>
    </source>
</evidence>
<evidence type="ECO:0000256" key="1">
    <source>
        <dbReference type="ARBA" id="ARBA00004434"/>
    </source>
</evidence>
<name>A0A803SNK1_ANOCA</name>
<sequence length="87" mass="9866">MLVSRVYSLLGKRVVSTSDFSLPSYFDCQDIPLLEVVYVKALSSGQKALKEKEKVSWNALSLEDKVELNCNYVALKFNSDVNFLHAY</sequence>
<keyword evidence="10" id="KW-1185">Reference proteome</keyword>
<evidence type="ECO:0000256" key="8">
    <source>
        <dbReference type="ARBA" id="ARBA00031494"/>
    </source>
</evidence>
<proteinExistence type="inferred from homology"/>
<dbReference type="InParanoid" id="A0A803SNK1"/>
<evidence type="ECO:0000256" key="4">
    <source>
        <dbReference type="ARBA" id="ARBA00019419"/>
    </source>
</evidence>
<evidence type="ECO:0000256" key="2">
    <source>
        <dbReference type="ARBA" id="ARBA00004673"/>
    </source>
</evidence>
<reference evidence="9 10" key="1">
    <citation type="submission" date="2009-12" db="EMBL/GenBank/DDBJ databases">
        <title>The Genome Sequence of Anolis carolinensis (Green Anole Lizard).</title>
        <authorList>
            <consortium name="The Genome Sequencing Platform"/>
            <person name="Di Palma F."/>
            <person name="Alfoldi J."/>
            <person name="Heiman D."/>
            <person name="Young S."/>
            <person name="Grabherr M."/>
            <person name="Johnson J."/>
            <person name="Lander E.S."/>
            <person name="Lindblad-Toh K."/>
        </authorList>
    </citation>
    <scope>NUCLEOTIDE SEQUENCE [LARGE SCALE GENOMIC DNA]</scope>
    <source>
        <strain evidence="9 10">JBL SC #1</strain>
    </source>
</reference>
<evidence type="ECO:0000256" key="7">
    <source>
        <dbReference type="ARBA" id="ARBA00023136"/>
    </source>
</evidence>
<organism evidence="9 10">
    <name type="scientific">Anolis carolinensis</name>
    <name type="common">Green anole</name>
    <name type="synonym">American chameleon</name>
    <dbReference type="NCBI Taxonomy" id="28377"/>
    <lineage>
        <taxon>Eukaryota</taxon>
        <taxon>Metazoa</taxon>
        <taxon>Chordata</taxon>
        <taxon>Craniata</taxon>
        <taxon>Vertebrata</taxon>
        <taxon>Euteleostomi</taxon>
        <taxon>Lepidosauria</taxon>
        <taxon>Squamata</taxon>
        <taxon>Bifurcata</taxon>
        <taxon>Unidentata</taxon>
        <taxon>Episquamata</taxon>
        <taxon>Toxicofera</taxon>
        <taxon>Iguania</taxon>
        <taxon>Dactyloidae</taxon>
        <taxon>Anolis</taxon>
    </lineage>
</organism>
<keyword evidence="7" id="KW-0472">Membrane</keyword>
<dbReference type="Proteomes" id="UP000001646">
    <property type="component" value="Chromosome 2"/>
</dbReference>
<evidence type="ECO:0000256" key="3">
    <source>
        <dbReference type="ARBA" id="ARBA00008135"/>
    </source>
</evidence>
<keyword evidence="6" id="KW-0496">Mitochondrion</keyword>
<dbReference type="GO" id="GO:0006123">
    <property type="term" value="P:mitochondrial electron transport, cytochrome c to oxygen"/>
    <property type="evidence" value="ECO:0007669"/>
    <property type="project" value="InterPro"/>
</dbReference>
<comment type="subcellular location">
    <subcellularLocation>
        <location evidence="1">Mitochondrion inner membrane</location>
        <topology evidence="1">Single-pass membrane protein</topology>
    </subcellularLocation>
</comment>
<dbReference type="InterPro" id="IPR004203">
    <property type="entry name" value="Cyt_c_oxidase_su4_fam"/>
</dbReference>
<dbReference type="SUPFAM" id="SSF81406">
    <property type="entry name" value="Mitochondrial cytochrome c oxidase subunit IV"/>
    <property type="match status" value="1"/>
</dbReference>
<reference evidence="9" key="3">
    <citation type="submission" date="2025-09" db="UniProtKB">
        <authorList>
            <consortium name="Ensembl"/>
        </authorList>
    </citation>
    <scope>IDENTIFICATION</scope>
</reference>
<dbReference type="GO" id="GO:0005743">
    <property type="term" value="C:mitochondrial inner membrane"/>
    <property type="evidence" value="ECO:0007669"/>
    <property type="project" value="UniProtKB-SubCell"/>
</dbReference>
<evidence type="ECO:0000313" key="9">
    <source>
        <dbReference type="Ensembl" id="ENSACAP00000024541.1"/>
    </source>
</evidence>
<dbReference type="GO" id="GO:0045277">
    <property type="term" value="C:respiratory chain complex IV"/>
    <property type="evidence" value="ECO:0007669"/>
    <property type="project" value="InterPro"/>
</dbReference>
<protein>
    <recommendedName>
        <fullName evidence="4">Cytochrome c oxidase subunit 4 isoform 1, mitochondrial</fullName>
    </recommendedName>
    <alternativeName>
        <fullName evidence="8">Cytochrome c oxidase subunit IV isoform 1</fullName>
    </alternativeName>
</protein>
<comment type="similarity">
    <text evidence="3">Belongs to the cytochrome c oxidase IV family.</text>
</comment>
<comment type="pathway">
    <text evidence="2">Energy metabolism; oxidative phosphorylation.</text>
</comment>
<dbReference type="Ensembl" id="ENSACAT00000057056.1">
    <property type="protein sequence ID" value="ENSACAP00000024541.1"/>
    <property type="gene ID" value="ENSACAG00000043694.1"/>
</dbReference>
<dbReference type="Gene3D" id="1.10.442.10">
    <property type="entry name" value="Cytochrome c oxidase subunit IV"/>
    <property type="match status" value="1"/>
</dbReference>
<dbReference type="AlphaFoldDB" id="A0A803SNK1"/>